<dbReference type="AlphaFoldDB" id="A0A0K1S191"/>
<dbReference type="Proteomes" id="UP000068167">
    <property type="component" value="Chromosome"/>
</dbReference>
<accession>A0A0K1S191</accession>
<dbReference type="RefSeq" id="WP_002789671.1">
    <property type="nucleotide sequence ID" value="NZ_CP011339.1"/>
</dbReference>
<proteinExistence type="predicted"/>
<name>A0A0K1S191_9CHRO</name>
<keyword evidence="2" id="KW-1185">Reference proteome</keyword>
<dbReference type="SUPFAM" id="SSF88723">
    <property type="entry name" value="PIN domain-like"/>
    <property type="match status" value="1"/>
</dbReference>
<evidence type="ECO:0000313" key="2">
    <source>
        <dbReference type="Proteomes" id="UP000068167"/>
    </source>
</evidence>
<organism evidence="1 2">
    <name type="scientific">Microcystis panniformis FACHB-1757</name>
    <dbReference type="NCBI Taxonomy" id="1638788"/>
    <lineage>
        <taxon>Bacteria</taxon>
        <taxon>Bacillati</taxon>
        <taxon>Cyanobacteriota</taxon>
        <taxon>Cyanophyceae</taxon>
        <taxon>Oscillatoriophycideae</taxon>
        <taxon>Chroococcales</taxon>
        <taxon>Microcystaceae</taxon>
        <taxon>Microcystis</taxon>
    </lineage>
</organism>
<dbReference type="PATRIC" id="fig|1638788.3.peg.2889"/>
<gene>
    <name evidence="1" type="ORF">VL20_2875</name>
</gene>
<dbReference type="EMBL" id="CP011339">
    <property type="protein sequence ID" value="AKV67917.1"/>
    <property type="molecule type" value="Genomic_DNA"/>
</dbReference>
<dbReference type="CDD" id="cd18687">
    <property type="entry name" value="PIN_VapC-like"/>
    <property type="match status" value="1"/>
</dbReference>
<evidence type="ECO:0000313" key="1">
    <source>
        <dbReference type="EMBL" id="AKV67917.1"/>
    </source>
</evidence>
<dbReference type="InterPro" id="IPR029060">
    <property type="entry name" value="PIN-like_dom_sf"/>
</dbReference>
<sequence length="158" mass="18400">MKEKVYLDSTVPSYYFDEREALKTFTEITRKWWSEMSSYYDLYISDAVLQELTNGNYPRKAEIIHLVSTIPLLPPTSALEQVVEFYLANYVMPRSLVGDALHLAYASYFDIQYLVTWNCNHLANANKRKHIRVINARLGLSTPEIVTPLELFKEENNL</sequence>
<dbReference type="KEGG" id="mpk:VL20_2875"/>
<protein>
    <submittedName>
        <fullName evidence="1">Uncharacterized protein</fullName>
    </submittedName>
</protein>
<reference evidence="1 2" key="1">
    <citation type="journal article" date="2016" name="Stand. Genomic Sci.">
        <title>Complete genome sequence and genomic characterization of Microcystis panniformis FACHB 1757 by third-generation sequencing.</title>
        <authorList>
            <person name="Zhang J.Y."/>
            <person name="Guan R."/>
            <person name="Zhang H.J."/>
            <person name="Li H."/>
            <person name="Xiao P."/>
            <person name="Yu G.L."/>
            <person name="Du L."/>
            <person name="Cao D.M."/>
            <person name="Zhu B.C."/>
            <person name="Li R.H."/>
            <person name="Lu Z.H."/>
        </authorList>
    </citation>
    <scope>NUCLEOTIDE SEQUENCE [LARGE SCALE GENOMIC DNA]</scope>
    <source>
        <strain evidence="1 2">FACHB-1757</strain>
    </source>
</reference>